<protein>
    <submittedName>
        <fullName evidence="1">Uncharacterized protein</fullName>
    </submittedName>
</protein>
<gene>
    <name evidence="1" type="ORF">AVEN_121983_1</name>
</gene>
<name>A0A4Y2UKV6_ARAVE</name>
<dbReference type="Proteomes" id="UP000499080">
    <property type="component" value="Unassembled WGS sequence"/>
</dbReference>
<comment type="caution">
    <text evidence="1">The sequence shown here is derived from an EMBL/GenBank/DDBJ whole genome shotgun (WGS) entry which is preliminary data.</text>
</comment>
<sequence length="110" mass="12331">MCVTSLIASPTFCGANDLPVTNPSCARGLWIRRGFAVLLPPHRPVFAMHAFWVSWASVELMDNMKILSIFNRQGEGRGGFVAKCPSLDLSRRFRDHIPWSIRHEYGPGTC</sequence>
<dbReference type="AlphaFoldDB" id="A0A4Y2UKV6"/>
<evidence type="ECO:0000313" key="1">
    <source>
        <dbReference type="EMBL" id="GBO13478.1"/>
    </source>
</evidence>
<proteinExistence type="predicted"/>
<evidence type="ECO:0000313" key="2">
    <source>
        <dbReference type="Proteomes" id="UP000499080"/>
    </source>
</evidence>
<reference evidence="1 2" key="1">
    <citation type="journal article" date="2019" name="Sci. Rep.">
        <title>Orb-weaving spider Araneus ventricosus genome elucidates the spidroin gene catalogue.</title>
        <authorList>
            <person name="Kono N."/>
            <person name="Nakamura H."/>
            <person name="Ohtoshi R."/>
            <person name="Moran D.A.P."/>
            <person name="Shinohara A."/>
            <person name="Yoshida Y."/>
            <person name="Fujiwara M."/>
            <person name="Mori M."/>
            <person name="Tomita M."/>
            <person name="Arakawa K."/>
        </authorList>
    </citation>
    <scope>NUCLEOTIDE SEQUENCE [LARGE SCALE GENOMIC DNA]</scope>
</reference>
<accession>A0A4Y2UKV6</accession>
<organism evidence="1 2">
    <name type="scientific">Araneus ventricosus</name>
    <name type="common">Orbweaver spider</name>
    <name type="synonym">Epeira ventricosa</name>
    <dbReference type="NCBI Taxonomy" id="182803"/>
    <lineage>
        <taxon>Eukaryota</taxon>
        <taxon>Metazoa</taxon>
        <taxon>Ecdysozoa</taxon>
        <taxon>Arthropoda</taxon>
        <taxon>Chelicerata</taxon>
        <taxon>Arachnida</taxon>
        <taxon>Araneae</taxon>
        <taxon>Araneomorphae</taxon>
        <taxon>Entelegynae</taxon>
        <taxon>Araneoidea</taxon>
        <taxon>Araneidae</taxon>
        <taxon>Araneus</taxon>
    </lineage>
</organism>
<keyword evidence="2" id="KW-1185">Reference proteome</keyword>
<dbReference type="EMBL" id="BGPR01037788">
    <property type="protein sequence ID" value="GBO13478.1"/>
    <property type="molecule type" value="Genomic_DNA"/>
</dbReference>